<gene>
    <name evidence="3" type="ORF">HNQ38_002798</name>
</gene>
<feature type="region of interest" description="Disordered" evidence="1">
    <location>
        <begin position="213"/>
        <end position="251"/>
    </location>
</feature>
<accession>A0A7W8FHB6</accession>
<proteinExistence type="predicted"/>
<dbReference type="GO" id="GO:0009236">
    <property type="term" value="P:cobalamin biosynthetic process"/>
    <property type="evidence" value="ECO:0007669"/>
    <property type="project" value="InterPro"/>
</dbReference>
<reference evidence="3 4" key="1">
    <citation type="submission" date="2020-08" db="EMBL/GenBank/DDBJ databases">
        <title>Genomic Encyclopedia of Type Strains, Phase IV (KMG-IV): sequencing the most valuable type-strain genomes for metagenomic binning, comparative biology and taxonomic classification.</title>
        <authorList>
            <person name="Goeker M."/>
        </authorList>
    </citation>
    <scope>NUCLEOTIDE SEQUENCE [LARGE SCALE GENOMIC DNA]</scope>
    <source>
        <strain evidence="3 4">DSM 11275</strain>
    </source>
</reference>
<dbReference type="RefSeq" id="WP_183722177.1">
    <property type="nucleotide sequence ID" value="NZ_JACHGO010000010.1"/>
</dbReference>
<dbReference type="InterPro" id="IPR025861">
    <property type="entry name" value="CobT_VWA_dom"/>
</dbReference>
<evidence type="ECO:0000313" key="4">
    <source>
        <dbReference type="Proteomes" id="UP000539075"/>
    </source>
</evidence>
<feature type="compositionally biased region" description="Polar residues" evidence="1">
    <location>
        <begin position="235"/>
        <end position="251"/>
    </location>
</feature>
<dbReference type="Gene3D" id="3.40.50.410">
    <property type="entry name" value="von Willebrand factor, type A domain"/>
    <property type="match status" value="1"/>
</dbReference>
<organism evidence="3 4">
    <name type="scientific">Desulfovibrio intestinalis</name>
    <dbReference type="NCBI Taxonomy" id="58621"/>
    <lineage>
        <taxon>Bacteria</taxon>
        <taxon>Pseudomonadati</taxon>
        <taxon>Thermodesulfobacteriota</taxon>
        <taxon>Desulfovibrionia</taxon>
        <taxon>Desulfovibrionales</taxon>
        <taxon>Desulfovibrionaceae</taxon>
        <taxon>Desulfovibrio</taxon>
    </lineage>
</organism>
<protein>
    <submittedName>
        <fullName evidence="3">Cobalamin biosynthesis protein CobT</fullName>
    </submittedName>
</protein>
<dbReference type="InterPro" id="IPR036465">
    <property type="entry name" value="vWFA_dom_sf"/>
</dbReference>
<dbReference type="Pfam" id="PF11775">
    <property type="entry name" value="CobT_C"/>
    <property type="match status" value="1"/>
</dbReference>
<evidence type="ECO:0000313" key="3">
    <source>
        <dbReference type="EMBL" id="MBB5144680.1"/>
    </source>
</evidence>
<dbReference type="SMART" id="SM00327">
    <property type="entry name" value="VWA"/>
    <property type="match status" value="1"/>
</dbReference>
<sequence length="550" mass="60023">MIRTKDVLNCLPLVASILGDRYGVQVRIGGKDACTDGKIIYLPALPMDCEPEVLALAKGFCDHEAAHIRHTDFSVLKVANLDPITFNLFNCLEDWRVEKKLSAIFPGCRQNLNWLIRRFFVEKAEPRAGDDSPALAVMEYVLLTVRSWDVDEVNIPRRLSAEIIVQNFRGLKEALDGVLVKVRIHCPDTATTIGYARQLANCIRKWKPELQATRKGGTSATSDNSSEKQRRSQVDCATQPGQTDLSDCVSQSLQKESRNKRALLAELFKADAHALPQNLGEALATQLTLQQENSSTSHLSVAIEGFRQVLPLSEEHRNNALRASSALRTRLQGLLQAQTRQICHIGRKGTLHPRSLYKLHVGNSRVFQSLSEQTGLNTAVHILLDVSGSMAGAPITLAKQACYAIAKALAGIKGVNPAVTAFPATTAPNSVVSLVRHGQAVSENFEIGASGGTPLAAALWWIMQTMLPLKENRKIILIIADGTSDNPQASKDALAMALKLGFEVYGLGIRDESIASLLPRTSQTIKELPDLAPVMFGLLQRVLLEGGRNG</sequence>
<dbReference type="SUPFAM" id="SSF53300">
    <property type="entry name" value="vWA-like"/>
    <property type="match status" value="1"/>
</dbReference>
<dbReference type="InterPro" id="IPR006538">
    <property type="entry name" value="CobT"/>
</dbReference>
<dbReference type="AlphaFoldDB" id="A0A7W8FHB6"/>
<comment type="caution">
    <text evidence="3">The sequence shown here is derived from an EMBL/GenBank/DDBJ whole genome shotgun (WGS) entry which is preliminary data.</text>
</comment>
<dbReference type="EMBL" id="JACHGO010000010">
    <property type="protein sequence ID" value="MBB5144680.1"/>
    <property type="molecule type" value="Genomic_DNA"/>
</dbReference>
<dbReference type="Pfam" id="PF06213">
    <property type="entry name" value="CobT"/>
    <property type="match status" value="1"/>
</dbReference>
<dbReference type="InterPro" id="IPR002035">
    <property type="entry name" value="VWF_A"/>
</dbReference>
<keyword evidence="4" id="KW-1185">Reference proteome</keyword>
<dbReference type="Proteomes" id="UP000539075">
    <property type="component" value="Unassembled WGS sequence"/>
</dbReference>
<evidence type="ECO:0000256" key="1">
    <source>
        <dbReference type="SAM" id="MobiDB-lite"/>
    </source>
</evidence>
<evidence type="ECO:0000259" key="2">
    <source>
        <dbReference type="SMART" id="SM00327"/>
    </source>
</evidence>
<feature type="domain" description="VWFA" evidence="2">
    <location>
        <begin position="377"/>
        <end position="540"/>
    </location>
</feature>
<name>A0A7W8FHB6_9BACT</name>